<evidence type="ECO:0000256" key="9">
    <source>
        <dbReference type="RuleBase" id="RU003857"/>
    </source>
</evidence>
<dbReference type="PANTHER" id="PTHR11003:SF346">
    <property type="entry name" value="POTASSIUM CHANNEL SUBFAMILY K MEMBER 18"/>
    <property type="match status" value="1"/>
</dbReference>
<dbReference type="GO" id="GO:0005886">
    <property type="term" value="C:plasma membrane"/>
    <property type="evidence" value="ECO:0007669"/>
    <property type="project" value="TreeGrafter"/>
</dbReference>
<evidence type="ECO:0000256" key="3">
    <source>
        <dbReference type="ARBA" id="ARBA00022692"/>
    </source>
</evidence>
<evidence type="ECO:0000256" key="5">
    <source>
        <dbReference type="ARBA" id="ARBA00022989"/>
    </source>
</evidence>
<feature type="transmembrane region" description="Helical" evidence="10">
    <location>
        <begin position="286"/>
        <end position="306"/>
    </location>
</feature>
<keyword evidence="4" id="KW-0630">Potassium</keyword>
<name>A0A7L0I8B4_AREIN</name>
<feature type="non-terminal residue" evidence="12">
    <location>
        <position position="1"/>
    </location>
</feature>
<dbReference type="GO" id="GO:0015271">
    <property type="term" value="F:outward rectifier potassium channel activity"/>
    <property type="evidence" value="ECO:0007669"/>
    <property type="project" value="TreeGrafter"/>
</dbReference>
<keyword evidence="8 9" id="KW-0407">Ion channel</keyword>
<comment type="caution">
    <text evidence="12">The sequence shown here is derived from an EMBL/GenBank/DDBJ whole genome shotgun (WGS) entry which is preliminary data.</text>
</comment>
<organism evidence="12 13">
    <name type="scientific">Arenaria interpres</name>
    <name type="common">Ruddy turnstone</name>
    <name type="synonym">Tringa interpres</name>
    <dbReference type="NCBI Taxonomy" id="54971"/>
    <lineage>
        <taxon>Eukaryota</taxon>
        <taxon>Metazoa</taxon>
        <taxon>Chordata</taxon>
        <taxon>Craniata</taxon>
        <taxon>Vertebrata</taxon>
        <taxon>Euteleostomi</taxon>
        <taxon>Archelosauria</taxon>
        <taxon>Archosauria</taxon>
        <taxon>Dinosauria</taxon>
        <taxon>Saurischia</taxon>
        <taxon>Theropoda</taxon>
        <taxon>Coelurosauria</taxon>
        <taxon>Aves</taxon>
        <taxon>Neognathae</taxon>
        <taxon>Neoaves</taxon>
        <taxon>Charadriiformes</taxon>
        <taxon>Scolopacidae</taxon>
        <taxon>Arenaria</taxon>
    </lineage>
</organism>
<dbReference type="Pfam" id="PF07885">
    <property type="entry name" value="Ion_trans_2"/>
    <property type="match status" value="2"/>
</dbReference>
<feature type="non-terminal residue" evidence="12">
    <location>
        <position position="391"/>
    </location>
</feature>
<evidence type="ECO:0000256" key="2">
    <source>
        <dbReference type="ARBA" id="ARBA00022448"/>
    </source>
</evidence>
<proteinExistence type="inferred from homology"/>
<dbReference type="InterPro" id="IPR013099">
    <property type="entry name" value="K_chnl_dom"/>
</dbReference>
<evidence type="ECO:0000256" key="4">
    <source>
        <dbReference type="ARBA" id="ARBA00022958"/>
    </source>
</evidence>
<evidence type="ECO:0000313" key="12">
    <source>
        <dbReference type="EMBL" id="NXK28414.1"/>
    </source>
</evidence>
<dbReference type="AlphaFoldDB" id="A0A7L0I8B4"/>
<dbReference type="Proteomes" id="UP000541811">
    <property type="component" value="Unassembled WGS sequence"/>
</dbReference>
<keyword evidence="7 10" id="KW-0472">Membrane</keyword>
<feature type="domain" description="Potassium channel" evidence="11">
    <location>
        <begin position="103"/>
        <end position="159"/>
    </location>
</feature>
<evidence type="ECO:0000259" key="11">
    <source>
        <dbReference type="Pfam" id="PF07885"/>
    </source>
</evidence>
<sequence>MASTSQPLRGKRACKKIFWAVFPHACFILSLVIYAFLGALMFSHIEGNRKVNLSEEYRKFLQNLWYISRNLSDNMTENEEIFKDKIHALLNAAERDWFVNPKDIWTFFGSLFFCCTVFTTVGYGNTYPVTRIGKYLCMLYALFGIPLMFLVLTDMGDILATVLSKSYNEFKKLQSKILASKLCSGSTCNKGDELKTRAQSKVIISEPLTIMELLKNQPGVKRKPIKYRNAEIFEMLIARENEQTKLARNKSIERWSSCPELARGKTMSRVIENFDKIGKQLEKFDVPFVLMVLVIFVYISCAAAILPNWETRLDFQEAFYFCFITLTTIGFGDTQLEHPKFFLFFSLYIIIGMEIVFIAFKLGQDRLIGLYKKVISFCGEKKVPSKKIYPK</sequence>
<comment type="subcellular location">
    <subcellularLocation>
        <location evidence="1">Membrane</location>
        <topology evidence="1">Multi-pass membrane protein</topology>
    </subcellularLocation>
</comment>
<keyword evidence="5 10" id="KW-1133">Transmembrane helix</keyword>
<dbReference type="EMBL" id="VXAK01026208">
    <property type="protein sequence ID" value="NXK28414.1"/>
    <property type="molecule type" value="Genomic_DNA"/>
</dbReference>
<feature type="transmembrane region" description="Helical" evidence="10">
    <location>
        <begin position="318"/>
        <end position="336"/>
    </location>
</feature>
<evidence type="ECO:0000256" key="10">
    <source>
        <dbReference type="SAM" id="Phobius"/>
    </source>
</evidence>
<feature type="transmembrane region" description="Helical" evidence="10">
    <location>
        <begin position="342"/>
        <end position="363"/>
    </location>
</feature>
<evidence type="ECO:0000256" key="8">
    <source>
        <dbReference type="ARBA" id="ARBA00023303"/>
    </source>
</evidence>
<reference evidence="12 13" key="1">
    <citation type="submission" date="2019-09" db="EMBL/GenBank/DDBJ databases">
        <title>Bird 10,000 Genomes (B10K) Project - Family phase.</title>
        <authorList>
            <person name="Zhang G."/>
        </authorList>
    </citation>
    <scope>NUCLEOTIDE SEQUENCE [LARGE SCALE GENOMIC DNA]</scope>
    <source>
        <strain evidence="12">B10K-DU-005-73</strain>
        <tissue evidence="12">Liver</tissue>
    </source>
</reference>
<dbReference type="PRINTS" id="PR01333">
    <property type="entry name" value="2POREKCHANEL"/>
</dbReference>
<gene>
    <name evidence="12" type="primary">Kcnk18</name>
    <name evidence="12" type="ORF">AREINT_R10843</name>
</gene>
<dbReference type="GO" id="GO:0030322">
    <property type="term" value="P:stabilization of membrane potential"/>
    <property type="evidence" value="ECO:0007669"/>
    <property type="project" value="TreeGrafter"/>
</dbReference>
<dbReference type="InterPro" id="IPR003280">
    <property type="entry name" value="2pore_dom_K_chnl"/>
</dbReference>
<keyword evidence="6 9" id="KW-0406">Ion transport</keyword>
<evidence type="ECO:0000256" key="1">
    <source>
        <dbReference type="ARBA" id="ARBA00004141"/>
    </source>
</evidence>
<comment type="similarity">
    <text evidence="9">Belongs to the two pore domain potassium channel (TC 1.A.1.8) family.</text>
</comment>
<feature type="transmembrane region" description="Helical" evidence="10">
    <location>
        <begin position="104"/>
        <end position="123"/>
    </location>
</feature>
<accession>A0A7L0I8B4</accession>
<keyword evidence="13" id="KW-1185">Reference proteome</keyword>
<dbReference type="Gene3D" id="1.10.287.70">
    <property type="match status" value="1"/>
</dbReference>
<feature type="transmembrane region" description="Helical" evidence="10">
    <location>
        <begin position="135"/>
        <end position="153"/>
    </location>
</feature>
<keyword evidence="3 9" id="KW-0812">Transmembrane</keyword>
<evidence type="ECO:0000256" key="7">
    <source>
        <dbReference type="ARBA" id="ARBA00023136"/>
    </source>
</evidence>
<protein>
    <submittedName>
        <fullName evidence="12">KCNKI protein</fullName>
    </submittedName>
</protein>
<keyword evidence="2 9" id="KW-0813">Transport</keyword>
<feature type="domain" description="Potassium channel" evidence="11">
    <location>
        <begin position="294"/>
        <end position="364"/>
    </location>
</feature>
<dbReference type="PANTHER" id="PTHR11003">
    <property type="entry name" value="POTASSIUM CHANNEL, SUBFAMILY K"/>
    <property type="match status" value="1"/>
</dbReference>
<feature type="transmembrane region" description="Helical" evidence="10">
    <location>
        <begin position="21"/>
        <end position="45"/>
    </location>
</feature>
<evidence type="ECO:0000313" key="13">
    <source>
        <dbReference type="Proteomes" id="UP000541811"/>
    </source>
</evidence>
<dbReference type="SUPFAM" id="SSF81324">
    <property type="entry name" value="Voltage-gated potassium channels"/>
    <property type="match status" value="2"/>
</dbReference>
<evidence type="ECO:0000256" key="6">
    <source>
        <dbReference type="ARBA" id="ARBA00023065"/>
    </source>
</evidence>
<dbReference type="GO" id="GO:0022841">
    <property type="term" value="F:potassium ion leak channel activity"/>
    <property type="evidence" value="ECO:0007669"/>
    <property type="project" value="TreeGrafter"/>
</dbReference>